<dbReference type="EMBL" id="CP018762">
    <property type="protein sequence ID" value="APZ35297.1"/>
    <property type="molecule type" value="Genomic_DNA"/>
</dbReference>
<proteinExistence type="predicted"/>
<dbReference type="Gene3D" id="3.40.960.10">
    <property type="entry name" value="VSR Endonuclease"/>
    <property type="match status" value="1"/>
</dbReference>
<dbReference type="SUPFAM" id="SSF52980">
    <property type="entry name" value="Restriction endonuclease-like"/>
    <property type="match status" value="1"/>
</dbReference>
<organism evidence="2 3">
    <name type="scientific">Microbacterium aurum</name>
    <dbReference type="NCBI Taxonomy" id="36805"/>
    <lineage>
        <taxon>Bacteria</taxon>
        <taxon>Bacillati</taxon>
        <taxon>Actinomycetota</taxon>
        <taxon>Actinomycetes</taxon>
        <taxon>Micrococcales</taxon>
        <taxon>Microbacteriaceae</taxon>
        <taxon>Microbacterium</taxon>
    </lineage>
</organism>
<dbReference type="AlphaFoldDB" id="A0A1P8UAZ6"/>
<evidence type="ECO:0000313" key="2">
    <source>
        <dbReference type="EMBL" id="APZ35297.1"/>
    </source>
</evidence>
<sequence>MADARTTGATRARLRAKDLARPHRGVRVRNATAPASVDTDPLARDRRVRAAVLARVQAFEVIRRPHVFYTGRTAVAIFDRLFDDDDGTGPLQVGVFAPARAPRVAGIRATQTSPGLVTVGAIGALPVASPASVWAGLAGELSVRDLVRLGDALVRIPRGAGGMPQPQAQLATIAQLRAAAEAPRRKERRKLRAALALIRVGSMSPLETDFRVDAVEAGLPEPELDVEMRAADGRLIGIVDLVFRAYRVIVEVEGRHHRSSDQQWERDIDKYAALAAEGWDVIRVTGRRVRGGRAVSQVSAALRRRGWAG</sequence>
<name>A0A1P8UAZ6_9MICO</name>
<dbReference type="KEGG" id="maur:BOH66_14325"/>
<feature type="domain" description="DUF559" evidence="1">
    <location>
        <begin position="238"/>
        <end position="290"/>
    </location>
</feature>
<dbReference type="STRING" id="36805.BOH66_14325"/>
<evidence type="ECO:0000259" key="1">
    <source>
        <dbReference type="Pfam" id="PF04480"/>
    </source>
</evidence>
<protein>
    <recommendedName>
        <fullName evidence="1">DUF559 domain-containing protein</fullName>
    </recommendedName>
</protein>
<gene>
    <name evidence="2" type="ORF">BOH66_14325</name>
</gene>
<reference evidence="2 3" key="1">
    <citation type="submission" date="2016-12" db="EMBL/GenBank/DDBJ databases">
        <title>Complete genome sequence of Microbacterium aurum KACC 15219.</title>
        <authorList>
            <person name="Jung Y."/>
            <person name="Shin J.-H."/>
            <person name="Lee Y.-J."/>
            <person name="Yi H."/>
            <person name="Bahn Y.-S."/>
            <person name="Kim J.F."/>
            <person name="Lee D.-W."/>
        </authorList>
    </citation>
    <scope>NUCLEOTIDE SEQUENCE [LARGE SCALE GENOMIC DNA]</scope>
    <source>
        <strain evidence="2 3">KACC 15219</strain>
    </source>
</reference>
<dbReference type="Proteomes" id="UP000187185">
    <property type="component" value="Chromosome"/>
</dbReference>
<evidence type="ECO:0000313" key="3">
    <source>
        <dbReference type="Proteomes" id="UP000187185"/>
    </source>
</evidence>
<dbReference type="InterPro" id="IPR011335">
    <property type="entry name" value="Restrct_endonuc-II-like"/>
</dbReference>
<accession>A0A1P8UAZ6</accession>
<keyword evidence="3" id="KW-1185">Reference proteome</keyword>
<dbReference type="InterPro" id="IPR007569">
    <property type="entry name" value="DUF559"/>
</dbReference>
<dbReference type="Pfam" id="PF04480">
    <property type="entry name" value="DUF559"/>
    <property type="match status" value="1"/>
</dbReference>